<comment type="caution">
    <text evidence="1">The sequence shown here is derived from an EMBL/GenBank/DDBJ whole genome shotgun (WGS) entry which is preliminary data.</text>
</comment>
<reference evidence="1" key="2">
    <citation type="journal article" date="2023" name="IMA Fungus">
        <title>Comparative genomic study of the Penicillium genus elucidates a diverse pangenome and 15 lateral gene transfer events.</title>
        <authorList>
            <person name="Petersen C."/>
            <person name="Sorensen T."/>
            <person name="Nielsen M.R."/>
            <person name="Sondergaard T.E."/>
            <person name="Sorensen J.L."/>
            <person name="Fitzpatrick D.A."/>
            <person name="Frisvad J.C."/>
            <person name="Nielsen K.L."/>
        </authorList>
    </citation>
    <scope>NUCLEOTIDE SEQUENCE</scope>
    <source>
        <strain evidence="1">IBT 16849</strain>
    </source>
</reference>
<evidence type="ECO:0000313" key="1">
    <source>
        <dbReference type="EMBL" id="KAJ5185757.1"/>
    </source>
</evidence>
<proteinExistence type="predicted"/>
<keyword evidence="2" id="KW-1185">Reference proteome</keyword>
<dbReference type="AlphaFoldDB" id="A0A9W9IXJ1"/>
<sequence>MFFSFVASKRLRQLVFRLQSERGQIPTKPQSDPKQIQEVKAQKTRSPLLTALPPLVPPSPDFVLHLDIKDINWNQLKT</sequence>
<gene>
    <name evidence="1" type="ORF">N7472_010597</name>
</gene>
<dbReference type="EMBL" id="JAPQKP010000006">
    <property type="protein sequence ID" value="KAJ5185757.1"/>
    <property type="molecule type" value="Genomic_DNA"/>
</dbReference>
<protein>
    <submittedName>
        <fullName evidence="1">Uncharacterized protein</fullName>
    </submittedName>
</protein>
<evidence type="ECO:0000313" key="2">
    <source>
        <dbReference type="Proteomes" id="UP001150879"/>
    </source>
</evidence>
<accession>A0A9W9IXJ1</accession>
<dbReference type="Proteomes" id="UP001150879">
    <property type="component" value="Unassembled WGS sequence"/>
</dbReference>
<name>A0A9W9IXJ1_9EURO</name>
<reference evidence="1" key="1">
    <citation type="submission" date="2022-11" db="EMBL/GenBank/DDBJ databases">
        <authorList>
            <person name="Petersen C."/>
        </authorList>
    </citation>
    <scope>NUCLEOTIDE SEQUENCE</scope>
    <source>
        <strain evidence="1">IBT 16849</strain>
    </source>
</reference>
<organism evidence="1 2">
    <name type="scientific">Penicillium cf. griseofulvum</name>
    <dbReference type="NCBI Taxonomy" id="2972120"/>
    <lineage>
        <taxon>Eukaryota</taxon>
        <taxon>Fungi</taxon>
        <taxon>Dikarya</taxon>
        <taxon>Ascomycota</taxon>
        <taxon>Pezizomycotina</taxon>
        <taxon>Eurotiomycetes</taxon>
        <taxon>Eurotiomycetidae</taxon>
        <taxon>Eurotiales</taxon>
        <taxon>Aspergillaceae</taxon>
        <taxon>Penicillium</taxon>
    </lineage>
</organism>